<protein>
    <recommendedName>
        <fullName evidence="5">Plastid lipid-associated protein/fibrillin conserved domain-containing protein</fullName>
    </recommendedName>
</protein>
<comment type="subcellular location">
    <subcellularLocation>
        <location evidence="1">Plastid</location>
    </subcellularLocation>
</comment>
<dbReference type="Proteomes" id="UP000315295">
    <property type="component" value="Unassembled WGS sequence"/>
</dbReference>
<dbReference type="AlphaFoldDB" id="A0A540MX15"/>
<accession>A0A540MX15</accession>
<sequence length="313" mass="34326">MASVKSHLSAFSSITSCYSTSSSSPSSAFSSTATTALVSVGTSPQCRRKCYRDGRIRFQRSVCRAMVQQAVPGATAAYAKEMERLSAKESLLLAFKDAGGFEALVTGKTTDMERIDVNERITALERVNPTPRPTTSPFLEGRWNFEWFGSGSPGLFAARFLFERFPSTLASLRKMQVVIKDGNAMITAKLKVLNSIESKFTLSTKLTVEGPVRMKEQYVEGVLEMPTVIEETIPDQLKGALGQAVNTVQQLPLPIRDAFSSGLKVPLPGSFERLFMISYLDTEILIIRDAAGVPEVLTRLESPLEEGVIEYES</sequence>
<evidence type="ECO:0000256" key="3">
    <source>
        <dbReference type="ARBA" id="ARBA00022640"/>
    </source>
</evidence>
<keyword evidence="4" id="KW-0809">Transit peptide</keyword>
<name>A0A540MX15_MALBA</name>
<dbReference type="InterPro" id="IPR039633">
    <property type="entry name" value="PAP"/>
</dbReference>
<evidence type="ECO:0000256" key="2">
    <source>
        <dbReference type="ARBA" id="ARBA00005845"/>
    </source>
</evidence>
<evidence type="ECO:0000256" key="4">
    <source>
        <dbReference type="ARBA" id="ARBA00022946"/>
    </source>
</evidence>
<keyword evidence="7" id="KW-1185">Reference proteome</keyword>
<reference evidence="6 7" key="1">
    <citation type="journal article" date="2019" name="G3 (Bethesda)">
        <title>Sequencing of a Wild Apple (Malus baccata) Genome Unravels the Differences Between Cultivated and Wild Apple Species Regarding Disease Resistance and Cold Tolerance.</title>
        <authorList>
            <person name="Chen X."/>
        </authorList>
    </citation>
    <scope>NUCLEOTIDE SEQUENCE [LARGE SCALE GENOMIC DNA]</scope>
    <source>
        <strain evidence="7">cv. Shandingzi</strain>
        <tissue evidence="6">Leaves</tissue>
    </source>
</reference>
<dbReference type="STRING" id="106549.A0A540MX15"/>
<dbReference type="Pfam" id="PF04755">
    <property type="entry name" value="PAP_fibrillin"/>
    <property type="match status" value="1"/>
</dbReference>
<organism evidence="6 7">
    <name type="scientific">Malus baccata</name>
    <name type="common">Siberian crab apple</name>
    <name type="synonym">Pyrus baccata</name>
    <dbReference type="NCBI Taxonomy" id="106549"/>
    <lineage>
        <taxon>Eukaryota</taxon>
        <taxon>Viridiplantae</taxon>
        <taxon>Streptophyta</taxon>
        <taxon>Embryophyta</taxon>
        <taxon>Tracheophyta</taxon>
        <taxon>Spermatophyta</taxon>
        <taxon>Magnoliopsida</taxon>
        <taxon>eudicotyledons</taxon>
        <taxon>Gunneridae</taxon>
        <taxon>Pentapetalae</taxon>
        <taxon>rosids</taxon>
        <taxon>fabids</taxon>
        <taxon>Rosales</taxon>
        <taxon>Rosaceae</taxon>
        <taxon>Amygdaloideae</taxon>
        <taxon>Maleae</taxon>
        <taxon>Malus</taxon>
    </lineage>
</organism>
<evidence type="ECO:0000256" key="1">
    <source>
        <dbReference type="ARBA" id="ARBA00004474"/>
    </source>
</evidence>
<comment type="similarity">
    <text evidence="2">Belongs to the PAP/fibrillin family.</text>
</comment>
<dbReference type="PROSITE" id="PS51257">
    <property type="entry name" value="PROKAR_LIPOPROTEIN"/>
    <property type="match status" value="1"/>
</dbReference>
<dbReference type="PANTHER" id="PTHR31906">
    <property type="entry name" value="PLASTID-LIPID-ASSOCIATED PROTEIN 4, CHLOROPLASTIC-RELATED"/>
    <property type="match status" value="1"/>
</dbReference>
<comment type="caution">
    <text evidence="6">The sequence shown here is derived from an EMBL/GenBank/DDBJ whole genome shotgun (WGS) entry which is preliminary data.</text>
</comment>
<dbReference type="GO" id="GO:0009536">
    <property type="term" value="C:plastid"/>
    <property type="evidence" value="ECO:0007669"/>
    <property type="project" value="UniProtKB-SubCell"/>
</dbReference>
<gene>
    <name evidence="6" type="ORF">C1H46_011061</name>
</gene>
<evidence type="ECO:0000313" key="7">
    <source>
        <dbReference type="Proteomes" id="UP000315295"/>
    </source>
</evidence>
<evidence type="ECO:0000313" key="6">
    <source>
        <dbReference type="EMBL" id="TQE03335.1"/>
    </source>
</evidence>
<dbReference type="EMBL" id="VIEB01000157">
    <property type="protein sequence ID" value="TQE03335.1"/>
    <property type="molecule type" value="Genomic_DNA"/>
</dbReference>
<feature type="domain" description="Plastid lipid-associated protein/fibrillin conserved" evidence="5">
    <location>
        <begin position="110"/>
        <end position="293"/>
    </location>
</feature>
<proteinExistence type="inferred from homology"/>
<keyword evidence="3" id="KW-0934">Plastid</keyword>
<evidence type="ECO:0000259" key="5">
    <source>
        <dbReference type="Pfam" id="PF04755"/>
    </source>
</evidence>
<dbReference type="InterPro" id="IPR006843">
    <property type="entry name" value="PAP/fibrillin_dom"/>
</dbReference>